<sequence length="124" mass="14231">MNLNKYFPVIYALISALISFIAACFICLRTFHLSLPASVGIGAIFAIFFYGLSYFRGHASQEIKRIAFKYQLSDEQLAQITGMKATDFPIYHDRLQLIIPKRKWPLVLDALQKYEKSHPISDKN</sequence>
<reference evidence="2 3" key="1">
    <citation type="submission" date="2021-03" db="EMBL/GenBank/DDBJ databases">
        <title>Genomic Encyclopedia of Type Strains, Phase IV (KMG-IV): sequencing the most valuable type-strain genomes for metagenomic binning, comparative biology and taxonomic classification.</title>
        <authorList>
            <person name="Goeker M."/>
        </authorList>
    </citation>
    <scope>NUCLEOTIDE SEQUENCE [LARGE SCALE GENOMIC DNA]</scope>
    <source>
        <strain evidence="2 3">DSM 101872</strain>
    </source>
</reference>
<feature type="transmembrane region" description="Helical" evidence="1">
    <location>
        <begin position="37"/>
        <end position="55"/>
    </location>
</feature>
<dbReference type="Proteomes" id="UP001519292">
    <property type="component" value="Unassembled WGS sequence"/>
</dbReference>
<evidence type="ECO:0000313" key="2">
    <source>
        <dbReference type="EMBL" id="MBP2058130.1"/>
    </source>
</evidence>
<gene>
    <name evidence="2" type="ORF">J2Z60_001307</name>
</gene>
<comment type="caution">
    <text evidence="2">The sequence shown here is derived from an EMBL/GenBank/DDBJ whole genome shotgun (WGS) entry which is preliminary data.</text>
</comment>
<dbReference type="EMBL" id="JAGGLU010000006">
    <property type="protein sequence ID" value="MBP2058130.1"/>
    <property type="molecule type" value="Genomic_DNA"/>
</dbReference>
<proteinExistence type="predicted"/>
<protein>
    <recommendedName>
        <fullName evidence="4">ABC transporter ATP-binding protein</fullName>
    </recommendedName>
</protein>
<accession>A0ABS4MEM3</accession>
<keyword evidence="1" id="KW-0812">Transmembrane</keyword>
<evidence type="ECO:0008006" key="4">
    <source>
        <dbReference type="Google" id="ProtNLM"/>
    </source>
</evidence>
<name>A0ABS4MEM3_9LACO</name>
<feature type="transmembrane region" description="Helical" evidence="1">
    <location>
        <begin position="9"/>
        <end position="31"/>
    </location>
</feature>
<keyword evidence="1" id="KW-1133">Transmembrane helix</keyword>
<evidence type="ECO:0000256" key="1">
    <source>
        <dbReference type="SAM" id="Phobius"/>
    </source>
</evidence>
<organism evidence="2 3">
    <name type="scientific">Lactobacillus colini</name>
    <dbReference type="NCBI Taxonomy" id="1819254"/>
    <lineage>
        <taxon>Bacteria</taxon>
        <taxon>Bacillati</taxon>
        <taxon>Bacillota</taxon>
        <taxon>Bacilli</taxon>
        <taxon>Lactobacillales</taxon>
        <taxon>Lactobacillaceae</taxon>
        <taxon>Lactobacillus</taxon>
    </lineage>
</organism>
<keyword evidence="1" id="KW-0472">Membrane</keyword>
<dbReference type="PROSITE" id="PS51257">
    <property type="entry name" value="PROKAR_LIPOPROTEIN"/>
    <property type="match status" value="1"/>
</dbReference>
<evidence type="ECO:0000313" key="3">
    <source>
        <dbReference type="Proteomes" id="UP001519292"/>
    </source>
</evidence>
<dbReference type="RefSeq" id="WP_209686873.1">
    <property type="nucleotide sequence ID" value="NZ_JAGGLU010000006.1"/>
</dbReference>
<keyword evidence="3" id="KW-1185">Reference proteome</keyword>